<accession>A0A370GI72</accession>
<dbReference type="Proteomes" id="UP000255355">
    <property type="component" value="Unassembled WGS sequence"/>
</dbReference>
<reference evidence="1 2" key="1">
    <citation type="submission" date="2018-07" db="EMBL/GenBank/DDBJ databases">
        <title>Genomic Encyclopedia of Type Strains, Phase IV (KMG-IV): sequencing the most valuable type-strain genomes for metagenomic binning, comparative biology and taxonomic classification.</title>
        <authorList>
            <person name="Goeker M."/>
        </authorList>
    </citation>
    <scope>NUCLEOTIDE SEQUENCE [LARGE SCALE GENOMIC DNA]</scope>
    <source>
        <strain evidence="1 2">DSM 44952</strain>
    </source>
</reference>
<dbReference type="EMBL" id="QQAZ01000023">
    <property type="protein sequence ID" value="RDI42879.1"/>
    <property type="molecule type" value="Genomic_DNA"/>
</dbReference>
<evidence type="ECO:0000313" key="2">
    <source>
        <dbReference type="Proteomes" id="UP000255355"/>
    </source>
</evidence>
<protein>
    <submittedName>
        <fullName evidence="1">Uncharacterized protein</fullName>
    </submittedName>
</protein>
<proteinExistence type="predicted"/>
<gene>
    <name evidence="1" type="ORF">DFR68_1239</name>
</gene>
<sequence length="179" mass="18360">MDYRNALGQNAFCICATICCSAPPASFSPEAELPLLVMGALASLSPEAELPLLLIGALASFSPEAELPLLAIGALASFSPEAELPLLAIGALASFSPEAELPLLVMGAVASFSPEAELPLLVIEASGVSAFDTPAPTSDARAADPTSAATATAFRPVLFFMRELPVSLGISGMPRRMTQ</sequence>
<comment type="caution">
    <text evidence="1">The sequence shown here is derived from an EMBL/GenBank/DDBJ whole genome shotgun (WGS) entry which is preliminary data.</text>
</comment>
<name>A0A370GI72_9NOCA</name>
<evidence type="ECO:0000313" key="1">
    <source>
        <dbReference type="EMBL" id="RDI42879.1"/>
    </source>
</evidence>
<organism evidence="1 2">
    <name type="scientific">Nocardia mexicana</name>
    <dbReference type="NCBI Taxonomy" id="279262"/>
    <lineage>
        <taxon>Bacteria</taxon>
        <taxon>Bacillati</taxon>
        <taxon>Actinomycetota</taxon>
        <taxon>Actinomycetes</taxon>
        <taxon>Mycobacteriales</taxon>
        <taxon>Nocardiaceae</taxon>
        <taxon>Nocardia</taxon>
    </lineage>
</organism>
<dbReference type="AlphaFoldDB" id="A0A370GI72"/>
<keyword evidence="2" id="KW-1185">Reference proteome</keyword>
<dbReference type="RefSeq" id="WP_114699874.1">
    <property type="nucleotide sequence ID" value="NZ_QQAZ01000023.1"/>
</dbReference>